<feature type="non-terminal residue" evidence="5">
    <location>
        <position position="1"/>
    </location>
</feature>
<dbReference type="Pfam" id="PF07690">
    <property type="entry name" value="MFS_1"/>
    <property type="match status" value="1"/>
</dbReference>
<keyword evidence="2" id="KW-1003">Cell membrane</keyword>
<feature type="transmembrane region" description="Helical" evidence="3">
    <location>
        <begin position="519"/>
        <end position="537"/>
    </location>
</feature>
<accession>A0A3N4L1S0</accession>
<dbReference type="InParanoid" id="A0A3N4L1S0"/>
<feature type="transmembrane region" description="Helical" evidence="3">
    <location>
        <begin position="543"/>
        <end position="566"/>
    </location>
</feature>
<keyword evidence="6" id="KW-1185">Reference proteome</keyword>
<protein>
    <submittedName>
        <fullName evidence="5">MFS general substrate transporter</fullName>
    </submittedName>
</protein>
<dbReference type="AlphaFoldDB" id="A0A3N4L1S0"/>
<feature type="transmembrane region" description="Helical" evidence="3">
    <location>
        <begin position="408"/>
        <end position="427"/>
    </location>
</feature>
<feature type="domain" description="Rhodopsin" evidence="4">
    <location>
        <begin position="2"/>
        <end position="191"/>
    </location>
</feature>
<keyword evidence="3" id="KW-0472">Membrane</keyword>
<dbReference type="Proteomes" id="UP000277580">
    <property type="component" value="Unassembled WGS sequence"/>
</dbReference>
<organism evidence="5 6">
    <name type="scientific">Morchella conica CCBAS932</name>
    <dbReference type="NCBI Taxonomy" id="1392247"/>
    <lineage>
        <taxon>Eukaryota</taxon>
        <taxon>Fungi</taxon>
        <taxon>Dikarya</taxon>
        <taxon>Ascomycota</taxon>
        <taxon>Pezizomycotina</taxon>
        <taxon>Pezizomycetes</taxon>
        <taxon>Pezizales</taxon>
        <taxon>Morchellaceae</taxon>
        <taxon>Morchella</taxon>
    </lineage>
</organism>
<reference evidence="5 6" key="1">
    <citation type="journal article" date="2018" name="Nat. Ecol. Evol.">
        <title>Pezizomycetes genomes reveal the molecular basis of ectomycorrhizal truffle lifestyle.</title>
        <authorList>
            <person name="Murat C."/>
            <person name="Payen T."/>
            <person name="Noel B."/>
            <person name="Kuo A."/>
            <person name="Morin E."/>
            <person name="Chen J."/>
            <person name="Kohler A."/>
            <person name="Krizsan K."/>
            <person name="Balestrini R."/>
            <person name="Da Silva C."/>
            <person name="Montanini B."/>
            <person name="Hainaut M."/>
            <person name="Levati E."/>
            <person name="Barry K.W."/>
            <person name="Belfiori B."/>
            <person name="Cichocki N."/>
            <person name="Clum A."/>
            <person name="Dockter R.B."/>
            <person name="Fauchery L."/>
            <person name="Guy J."/>
            <person name="Iotti M."/>
            <person name="Le Tacon F."/>
            <person name="Lindquist E.A."/>
            <person name="Lipzen A."/>
            <person name="Malagnac F."/>
            <person name="Mello A."/>
            <person name="Molinier V."/>
            <person name="Miyauchi S."/>
            <person name="Poulain J."/>
            <person name="Riccioni C."/>
            <person name="Rubini A."/>
            <person name="Sitrit Y."/>
            <person name="Splivallo R."/>
            <person name="Traeger S."/>
            <person name="Wang M."/>
            <person name="Zifcakova L."/>
            <person name="Wipf D."/>
            <person name="Zambonelli A."/>
            <person name="Paolocci F."/>
            <person name="Nowrousian M."/>
            <person name="Ottonello S."/>
            <person name="Baldrian P."/>
            <person name="Spatafora J.W."/>
            <person name="Henrissat B."/>
            <person name="Nagy L.G."/>
            <person name="Aury J.M."/>
            <person name="Wincker P."/>
            <person name="Grigoriev I.V."/>
            <person name="Bonfante P."/>
            <person name="Martin F.M."/>
        </authorList>
    </citation>
    <scope>NUCLEOTIDE SEQUENCE [LARGE SCALE GENOMIC DNA]</scope>
    <source>
        <strain evidence="5 6">CCBAS932</strain>
    </source>
</reference>
<dbReference type="InterPro" id="IPR036259">
    <property type="entry name" value="MFS_trans_sf"/>
</dbReference>
<feature type="transmembrane region" description="Helical" evidence="3">
    <location>
        <begin position="371"/>
        <end position="388"/>
    </location>
</feature>
<keyword evidence="3" id="KW-0812">Transmembrane</keyword>
<comment type="subcellular location">
    <subcellularLocation>
        <location evidence="1">Cell inner membrane</location>
        <topology evidence="1">Multi-pass membrane protein</topology>
    </subcellularLocation>
</comment>
<dbReference type="STRING" id="1392247.A0A3N4L1S0"/>
<evidence type="ECO:0000313" key="5">
    <source>
        <dbReference type="EMBL" id="RPB16757.1"/>
    </source>
</evidence>
<evidence type="ECO:0000259" key="4">
    <source>
        <dbReference type="Pfam" id="PF20684"/>
    </source>
</evidence>
<sequence>QFVYTLLYHPALMATKTSILLFYLSISQNFRLVQWGNWATLIVVNIGGLVMTFLVAFQCNPLSATFLTDMPGTARCIETYALIYASAPLNVITDLLILILPMPVLTSLRLPKKQKIILIAVFAGGGLTLIVGIIRIYFFERALANEHIHSELVKDTHVNSWNGALSFMWSSVEINAGIMCASVPMIKPLIAKLFPSCIGVSGSSGSASFGDTIDSTLHSTEFITFEPPKSAIALTFRESLRPLSLVTVLFFLWGFAYGFVNTINQRFEDLLNISVSESLGLHSAYFSGYFAAPLLLSGSLLKLYGFRVTFIVGLCINGAGCLIFWPSAVLKSYAGFCVSMVVLGLGLATIELAANPFIVLCGPQKYCESRLCISQAFQAVGALVGPIVASQVLPELLEGETSLGGVQWVYLGIAFFVFLLAIAFYYSKIPEVKDTDFPTGPERHGFTSLWKGEYAVGFIWSLVAQFLYTGAQEIFSRFSGTYLGEGTSAVYSSSTTSHGLFVAGRFVAGFAMLALRPRYILLAAVTGCTVTTAFALITQSMRIGTVMIQLIWFLESPIFPIVLATAIRGRGKLTKDGAKYQISSAVGAMVFPPLYYAVLKKSNRRYVMSVPLSVFSIMATYPIYLCISSKERKRLDKSDCTGDVPEERERPIALQDIKPGRRQYLEVT</sequence>
<dbReference type="SUPFAM" id="SSF103473">
    <property type="entry name" value="MFS general substrate transporter"/>
    <property type="match status" value="1"/>
</dbReference>
<dbReference type="GO" id="GO:0022857">
    <property type="term" value="F:transmembrane transporter activity"/>
    <property type="evidence" value="ECO:0007669"/>
    <property type="project" value="InterPro"/>
</dbReference>
<feature type="transmembrane region" description="Helical" evidence="3">
    <location>
        <begin position="308"/>
        <end position="327"/>
    </location>
</feature>
<dbReference type="PANTHER" id="PTHR43702">
    <property type="entry name" value="L-FUCOSE-PROTON SYMPORTER"/>
    <property type="match status" value="1"/>
</dbReference>
<proteinExistence type="predicted"/>
<evidence type="ECO:0000256" key="1">
    <source>
        <dbReference type="ARBA" id="ARBA00004429"/>
    </source>
</evidence>
<keyword evidence="3" id="KW-1133">Transmembrane helix</keyword>
<dbReference type="InterPro" id="IPR050375">
    <property type="entry name" value="MFS_TsgA-like"/>
</dbReference>
<feature type="transmembrane region" description="Helical" evidence="3">
    <location>
        <begin position="243"/>
        <end position="263"/>
    </location>
</feature>
<dbReference type="GO" id="GO:0005886">
    <property type="term" value="C:plasma membrane"/>
    <property type="evidence" value="ECO:0007669"/>
    <property type="project" value="UniProtKB-SubCell"/>
</dbReference>
<evidence type="ECO:0000256" key="2">
    <source>
        <dbReference type="ARBA" id="ARBA00022475"/>
    </source>
</evidence>
<feature type="transmembrane region" description="Helical" evidence="3">
    <location>
        <begin position="77"/>
        <end position="104"/>
    </location>
</feature>
<feature type="transmembrane region" description="Helical" evidence="3">
    <location>
        <begin position="283"/>
        <end position="301"/>
    </location>
</feature>
<dbReference type="EMBL" id="ML119107">
    <property type="protein sequence ID" value="RPB16757.1"/>
    <property type="molecule type" value="Genomic_DNA"/>
</dbReference>
<feature type="transmembrane region" description="Helical" evidence="3">
    <location>
        <begin position="578"/>
        <end position="598"/>
    </location>
</feature>
<feature type="transmembrane region" description="Helical" evidence="3">
    <location>
        <begin position="333"/>
        <end position="359"/>
    </location>
</feature>
<evidence type="ECO:0000256" key="3">
    <source>
        <dbReference type="SAM" id="Phobius"/>
    </source>
</evidence>
<gene>
    <name evidence="5" type="ORF">P167DRAFT_480345</name>
</gene>
<dbReference type="OrthoDB" id="546893at2759"/>
<feature type="transmembrane region" description="Helical" evidence="3">
    <location>
        <begin position="38"/>
        <end position="57"/>
    </location>
</feature>
<feature type="transmembrane region" description="Helical" evidence="3">
    <location>
        <begin position="116"/>
        <end position="138"/>
    </location>
</feature>
<evidence type="ECO:0000313" key="6">
    <source>
        <dbReference type="Proteomes" id="UP000277580"/>
    </source>
</evidence>
<dbReference type="Gene3D" id="1.20.1250.20">
    <property type="entry name" value="MFS general substrate transporter like domains"/>
    <property type="match status" value="2"/>
</dbReference>
<feature type="transmembrane region" description="Helical" evidence="3">
    <location>
        <begin position="610"/>
        <end position="627"/>
    </location>
</feature>
<name>A0A3N4L1S0_9PEZI</name>
<dbReference type="InterPro" id="IPR049326">
    <property type="entry name" value="Rhodopsin_dom_fungi"/>
</dbReference>
<feature type="transmembrane region" description="Helical" evidence="3">
    <location>
        <begin position="6"/>
        <end position="26"/>
    </location>
</feature>
<dbReference type="InterPro" id="IPR011701">
    <property type="entry name" value="MFS"/>
</dbReference>
<dbReference type="Pfam" id="PF20684">
    <property type="entry name" value="Fung_rhodopsin"/>
    <property type="match status" value="1"/>
</dbReference>
<dbReference type="PANTHER" id="PTHR43702:SF13">
    <property type="entry name" value="MONOSACCHARIDE TRANSPORTER, PUTATIVE (AFU_ORTHOLOGUE AFUA_4G06630)-RELATED"/>
    <property type="match status" value="1"/>
</dbReference>